<dbReference type="Pfam" id="PF01047">
    <property type="entry name" value="MarR"/>
    <property type="match status" value="1"/>
</dbReference>
<evidence type="ECO:0000256" key="3">
    <source>
        <dbReference type="ARBA" id="ARBA00023163"/>
    </source>
</evidence>
<organism evidence="5 6">
    <name type="scientific">Aquisphaera giovannonii</name>
    <dbReference type="NCBI Taxonomy" id="406548"/>
    <lineage>
        <taxon>Bacteria</taxon>
        <taxon>Pseudomonadati</taxon>
        <taxon>Planctomycetota</taxon>
        <taxon>Planctomycetia</taxon>
        <taxon>Isosphaerales</taxon>
        <taxon>Isosphaeraceae</taxon>
        <taxon>Aquisphaera</taxon>
    </lineage>
</organism>
<dbReference type="Gene3D" id="1.10.10.10">
    <property type="entry name" value="Winged helix-like DNA-binding domain superfamily/Winged helix DNA-binding domain"/>
    <property type="match status" value="1"/>
</dbReference>
<reference evidence="5 6" key="1">
    <citation type="submission" date="2019-08" db="EMBL/GenBank/DDBJ databases">
        <title>Deep-cultivation of Planctomycetes and their phenomic and genomic characterization uncovers novel biology.</title>
        <authorList>
            <person name="Wiegand S."/>
            <person name="Jogler M."/>
            <person name="Boedeker C."/>
            <person name="Pinto D."/>
            <person name="Vollmers J."/>
            <person name="Rivas-Marin E."/>
            <person name="Kohn T."/>
            <person name="Peeters S.H."/>
            <person name="Heuer A."/>
            <person name="Rast P."/>
            <person name="Oberbeckmann S."/>
            <person name="Bunk B."/>
            <person name="Jeske O."/>
            <person name="Meyerdierks A."/>
            <person name="Storesund J.E."/>
            <person name="Kallscheuer N."/>
            <person name="Luecker S."/>
            <person name="Lage O.M."/>
            <person name="Pohl T."/>
            <person name="Merkel B.J."/>
            <person name="Hornburger P."/>
            <person name="Mueller R.-W."/>
            <person name="Bruemmer F."/>
            <person name="Labrenz M."/>
            <person name="Spormann A.M."/>
            <person name="Op den Camp H."/>
            <person name="Overmann J."/>
            <person name="Amann R."/>
            <person name="Jetten M.S.M."/>
            <person name="Mascher T."/>
            <person name="Medema M.H."/>
            <person name="Devos D.P."/>
            <person name="Kaster A.-K."/>
            <person name="Ovreas L."/>
            <person name="Rohde M."/>
            <person name="Galperin M.Y."/>
            <person name="Jogler C."/>
        </authorList>
    </citation>
    <scope>NUCLEOTIDE SEQUENCE [LARGE SCALE GENOMIC DNA]</scope>
    <source>
        <strain evidence="5 6">OJF2</strain>
    </source>
</reference>
<dbReference type="OrthoDB" id="9815567at2"/>
<dbReference type="InterPro" id="IPR036388">
    <property type="entry name" value="WH-like_DNA-bd_sf"/>
</dbReference>
<dbReference type="GO" id="GO:0003700">
    <property type="term" value="F:DNA-binding transcription factor activity"/>
    <property type="evidence" value="ECO:0007669"/>
    <property type="project" value="InterPro"/>
</dbReference>
<evidence type="ECO:0000256" key="2">
    <source>
        <dbReference type="ARBA" id="ARBA00023125"/>
    </source>
</evidence>
<proteinExistence type="predicted"/>
<keyword evidence="3" id="KW-0804">Transcription</keyword>
<gene>
    <name evidence="5" type="primary">ohrR_2</name>
    <name evidence="5" type="ORF">OJF2_63030</name>
</gene>
<dbReference type="PROSITE" id="PS01117">
    <property type="entry name" value="HTH_MARR_1"/>
    <property type="match status" value="1"/>
</dbReference>
<dbReference type="PANTHER" id="PTHR42756">
    <property type="entry name" value="TRANSCRIPTIONAL REGULATOR, MARR"/>
    <property type="match status" value="1"/>
</dbReference>
<keyword evidence="2" id="KW-0238">DNA-binding</keyword>
<dbReference type="Proteomes" id="UP000324233">
    <property type="component" value="Chromosome"/>
</dbReference>
<sequence>MSPTPDASRRPGQSIGCLDNDCLGIYIAVMSKKRPSRLEDHAGYWLRCLSNLVSRGFAARLEGHGVSVPQWVVLRCLYDGEGVSLNELAATVGVDNGALSRMMERLAQKGLIVRDADPADRRAVRLRLSEAGRALVPILAREADRNNEAFFGGLSGEDRAKLVATAREILERNGWRGVALD</sequence>
<dbReference type="InterPro" id="IPR036390">
    <property type="entry name" value="WH_DNA-bd_sf"/>
</dbReference>
<dbReference type="InterPro" id="IPR023187">
    <property type="entry name" value="Tscrpt_reg_MarR-type_CS"/>
</dbReference>
<dbReference type="InterPro" id="IPR000835">
    <property type="entry name" value="HTH_MarR-typ"/>
</dbReference>
<protein>
    <submittedName>
        <fullName evidence="5">Organic hydroperoxide resistance transcriptional regulator</fullName>
    </submittedName>
</protein>
<accession>A0A5B9WAZ0</accession>
<dbReference type="SMART" id="SM00347">
    <property type="entry name" value="HTH_MARR"/>
    <property type="match status" value="1"/>
</dbReference>
<evidence type="ECO:0000313" key="5">
    <source>
        <dbReference type="EMBL" id="QEH37712.1"/>
    </source>
</evidence>
<dbReference type="PANTHER" id="PTHR42756:SF1">
    <property type="entry name" value="TRANSCRIPTIONAL REPRESSOR OF EMRAB OPERON"/>
    <property type="match status" value="1"/>
</dbReference>
<dbReference type="SUPFAM" id="SSF46785">
    <property type="entry name" value="Winged helix' DNA-binding domain"/>
    <property type="match status" value="1"/>
</dbReference>
<dbReference type="AlphaFoldDB" id="A0A5B9WAZ0"/>
<keyword evidence="1" id="KW-0805">Transcription regulation</keyword>
<dbReference type="GO" id="GO:0003677">
    <property type="term" value="F:DNA binding"/>
    <property type="evidence" value="ECO:0007669"/>
    <property type="project" value="UniProtKB-KW"/>
</dbReference>
<evidence type="ECO:0000313" key="6">
    <source>
        <dbReference type="Proteomes" id="UP000324233"/>
    </source>
</evidence>
<dbReference type="PROSITE" id="PS50995">
    <property type="entry name" value="HTH_MARR_2"/>
    <property type="match status" value="1"/>
</dbReference>
<feature type="domain" description="HTH marR-type" evidence="4">
    <location>
        <begin position="39"/>
        <end position="171"/>
    </location>
</feature>
<dbReference type="KEGG" id="agv:OJF2_63030"/>
<dbReference type="PRINTS" id="PR00598">
    <property type="entry name" value="HTHMARR"/>
</dbReference>
<dbReference type="EMBL" id="CP042997">
    <property type="protein sequence ID" value="QEH37712.1"/>
    <property type="molecule type" value="Genomic_DNA"/>
</dbReference>
<name>A0A5B9WAZ0_9BACT</name>
<keyword evidence="6" id="KW-1185">Reference proteome</keyword>
<evidence type="ECO:0000256" key="1">
    <source>
        <dbReference type="ARBA" id="ARBA00023015"/>
    </source>
</evidence>
<evidence type="ECO:0000259" key="4">
    <source>
        <dbReference type="PROSITE" id="PS50995"/>
    </source>
</evidence>